<reference evidence="2" key="1">
    <citation type="journal article" date="2022" name="Mol. Ecol. Resour.">
        <title>The genomes of chicory, endive, great burdock and yacon provide insights into Asteraceae palaeo-polyploidization history and plant inulin production.</title>
        <authorList>
            <person name="Fan W."/>
            <person name="Wang S."/>
            <person name="Wang H."/>
            <person name="Wang A."/>
            <person name="Jiang F."/>
            <person name="Liu H."/>
            <person name="Zhao H."/>
            <person name="Xu D."/>
            <person name="Zhang Y."/>
        </authorList>
    </citation>
    <scope>NUCLEOTIDE SEQUENCE [LARGE SCALE GENOMIC DNA]</scope>
    <source>
        <strain evidence="2">cv. Yunnan</strain>
    </source>
</reference>
<evidence type="ECO:0000313" key="2">
    <source>
        <dbReference type="Proteomes" id="UP001056120"/>
    </source>
</evidence>
<keyword evidence="2" id="KW-1185">Reference proteome</keyword>
<sequence length="68" mass="7704">MVVAHITLSLMIWRQLTDSFQFHISSNGPDPISQHTSHSAQGPLLSILVAKLIKKTRSAPRRPDRIFR</sequence>
<accession>A0ACB9ET76</accession>
<proteinExistence type="predicted"/>
<protein>
    <submittedName>
        <fullName evidence="1">Uncharacterized protein</fullName>
    </submittedName>
</protein>
<dbReference type="EMBL" id="CM042034">
    <property type="protein sequence ID" value="KAI3761935.1"/>
    <property type="molecule type" value="Genomic_DNA"/>
</dbReference>
<dbReference type="Proteomes" id="UP001056120">
    <property type="component" value="Linkage Group LG17"/>
</dbReference>
<comment type="caution">
    <text evidence="1">The sequence shown here is derived from an EMBL/GenBank/DDBJ whole genome shotgun (WGS) entry which is preliminary data.</text>
</comment>
<name>A0ACB9ET76_9ASTR</name>
<gene>
    <name evidence="1" type="ORF">L1987_52358</name>
</gene>
<reference evidence="1 2" key="2">
    <citation type="journal article" date="2022" name="Mol. Ecol. Resour.">
        <title>The genomes of chicory, endive, great burdock and yacon provide insights into Asteraceae paleo-polyploidization history and plant inulin production.</title>
        <authorList>
            <person name="Fan W."/>
            <person name="Wang S."/>
            <person name="Wang H."/>
            <person name="Wang A."/>
            <person name="Jiang F."/>
            <person name="Liu H."/>
            <person name="Zhao H."/>
            <person name="Xu D."/>
            <person name="Zhang Y."/>
        </authorList>
    </citation>
    <scope>NUCLEOTIDE SEQUENCE [LARGE SCALE GENOMIC DNA]</scope>
    <source>
        <strain evidence="2">cv. Yunnan</strain>
        <tissue evidence="1">Leaves</tissue>
    </source>
</reference>
<evidence type="ECO:0000313" key="1">
    <source>
        <dbReference type="EMBL" id="KAI3761935.1"/>
    </source>
</evidence>
<organism evidence="1 2">
    <name type="scientific">Smallanthus sonchifolius</name>
    <dbReference type="NCBI Taxonomy" id="185202"/>
    <lineage>
        <taxon>Eukaryota</taxon>
        <taxon>Viridiplantae</taxon>
        <taxon>Streptophyta</taxon>
        <taxon>Embryophyta</taxon>
        <taxon>Tracheophyta</taxon>
        <taxon>Spermatophyta</taxon>
        <taxon>Magnoliopsida</taxon>
        <taxon>eudicotyledons</taxon>
        <taxon>Gunneridae</taxon>
        <taxon>Pentapetalae</taxon>
        <taxon>asterids</taxon>
        <taxon>campanulids</taxon>
        <taxon>Asterales</taxon>
        <taxon>Asteraceae</taxon>
        <taxon>Asteroideae</taxon>
        <taxon>Heliantheae alliance</taxon>
        <taxon>Millerieae</taxon>
        <taxon>Smallanthus</taxon>
    </lineage>
</organism>